<keyword evidence="4 6" id="KW-1133">Transmembrane helix</keyword>
<comment type="subcellular location">
    <subcellularLocation>
        <location evidence="1">Cell membrane</location>
        <topology evidence="1">Multi-pass membrane protein</topology>
    </subcellularLocation>
</comment>
<dbReference type="InterPro" id="IPR051449">
    <property type="entry name" value="ABC-2_transporter_component"/>
</dbReference>
<keyword evidence="8" id="KW-1185">Reference proteome</keyword>
<evidence type="ECO:0000256" key="1">
    <source>
        <dbReference type="ARBA" id="ARBA00004651"/>
    </source>
</evidence>
<dbReference type="PANTHER" id="PTHR30294:SF29">
    <property type="entry name" value="MULTIDRUG ABC TRANSPORTER PERMEASE YBHS-RELATED"/>
    <property type="match status" value="1"/>
</dbReference>
<evidence type="ECO:0000313" key="7">
    <source>
        <dbReference type="EMBL" id="MEE2526742.1"/>
    </source>
</evidence>
<feature type="transmembrane region" description="Helical" evidence="6">
    <location>
        <begin position="134"/>
        <end position="153"/>
    </location>
</feature>
<evidence type="ECO:0000313" key="8">
    <source>
        <dbReference type="Proteomes" id="UP001354971"/>
    </source>
</evidence>
<keyword evidence="2" id="KW-1003">Cell membrane</keyword>
<evidence type="ECO:0000256" key="2">
    <source>
        <dbReference type="ARBA" id="ARBA00022475"/>
    </source>
</evidence>
<protein>
    <submittedName>
        <fullName evidence="7">ABC transporter permease subunit</fullName>
    </submittedName>
</protein>
<organism evidence="7 8">
    <name type="scientific">Hyphobacterium lacteum</name>
    <dbReference type="NCBI Taxonomy" id="3116575"/>
    <lineage>
        <taxon>Bacteria</taxon>
        <taxon>Pseudomonadati</taxon>
        <taxon>Pseudomonadota</taxon>
        <taxon>Alphaproteobacteria</taxon>
        <taxon>Maricaulales</taxon>
        <taxon>Maricaulaceae</taxon>
        <taxon>Hyphobacterium</taxon>
    </lineage>
</organism>
<dbReference type="RefSeq" id="WP_330199403.1">
    <property type="nucleotide sequence ID" value="NZ_JAZDRP010000005.1"/>
</dbReference>
<feature type="transmembrane region" description="Helical" evidence="6">
    <location>
        <begin position="99"/>
        <end position="122"/>
    </location>
</feature>
<feature type="transmembrane region" description="Helical" evidence="6">
    <location>
        <begin position="56"/>
        <end position="78"/>
    </location>
</feature>
<dbReference type="EMBL" id="JAZDRP010000005">
    <property type="protein sequence ID" value="MEE2526742.1"/>
    <property type="molecule type" value="Genomic_DNA"/>
</dbReference>
<feature type="transmembrane region" description="Helical" evidence="6">
    <location>
        <begin position="165"/>
        <end position="186"/>
    </location>
</feature>
<keyword evidence="5 6" id="KW-0472">Membrane</keyword>
<evidence type="ECO:0000256" key="3">
    <source>
        <dbReference type="ARBA" id="ARBA00022692"/>
    </source>
</evidence>
<dbReference type="PANTHER" id="PTHR30294">
    <property type="entry name" value="MEMBRANE COMPONENT OF ABC TRANSPORTER YHHJ-RELATED"/>
    <property type="match status" value="1"/>
</dbReference>
<dbReference type="Pfam" id="PF12679">
    <property type="entry name" value="ABC2_membrane_2"/>
    <property type="match status" value="1"/>
</dbReference>
<dbReference type="Proteomes" id="UP001354971">
    <property type="component" value="Unassembled WGS sequence"/>
</dbReference>
<evidence type="ECO:0000256" key="5">
    <source>
        <dbReference type="ARBA" id="ARBA00023136"/>
    </source>
</evidence>
<sequence>MSVGAPGFMAVYRREMRAWFTTPLAYIFVAAFAFAAPAFAFNIGRFFDTNRADLAPLFAYLPWLLMILMPALAMRAWAEERDRGTLEVLLSLPVSLSSVALAKFAAAWTVAGGALIATFPMWVAVNFLGQPDNLAIAIAYFGAFLLAGSYLAVGQALSAASGSQVTAFVLSALAALLLTMAGLPLVTDTLSGSAPAFLVEAIAYASALERFSAFERGVVGLPDVVYFLSVIALGVSAGGLLIGTSREAGR</sequence>
<feature type="transmembrane region" description="Helical" evidence="6">
    <location>
        <begin position="224"/>
        <end position="243"/>
    </location>
</feature>
<keyword evidence="3 6" id="KW-0812">Transmembrane</keyword>
<proteinExistence type="predicted"/>
<gene>
    <name evidence="7" type="ORF">V0U79_10205</name>
</gene>
<comment type="caution">
    <text evidence="7">The sequence shown here is derived from an EMBL/GenBank/DDBJ whole genome shotgun (WGS) entry which is preliminary data.</text>
</comment>
<evidence type="ECO:0000256" key="6">
    <source>
        <dbReference type="SAM" id="Phobius"/>
    </source>
</evidence>
<reference evidence="7 8" key="1">
    <citation type="submission" date="2024-01" db="EMBL/GenBank/DDBJ databases">
        <title>Hyphobacterium bacterium isolated from marine sediment.</title>
        <authorList>
            <person name="Zhao S."/>
        </authorList>
    </citation>
    <scope>NUCLEOTIDE SEQUENCE [LARGE SCALE GENOMIC DNA]</scope>
    <source>
        <strain evidence="8">HN65</strain>
    </source>
</reference>
<evidence type="ECO:0000256" key="4">
    <source>
        <dbReference type="ARBA" id="ARBA00022989"/>
    </source>
</evidence>
<accession>A0ABU7LS43</accession>
<name>A0ABU7LS43_9PROT</name>